<dbReference type="GO" id="GO:0003677">
    <property type="term" value="F:DNA binding"/>
    <property type="evidence" value="ECO:0007669"/>
    <property type="project" value="UniProtKB-UniRule"/>
</dbReference>
<dbReference type="GO" id="GO:0007062">
    <property type="term" value="P:sister chromatid cohesion"/>
    <property type="evidence" value="ECO:0007669"/>
    <property type="project" value="InterPro"/>
</dbReference>
<feature type="coiled-coil region" evidence="6">
    <location>
        <begin position="625"/>
        <end position="729"/>
    </location>
</feature>
<dbReference type="eggNOG" id="COG1196">
    <property type="taxonomic scope" value="Bacteria"/>
</dbReference>
<dbReference type="GO" id="GO:0005524">
    <property type="term" value="F:ATP binding"/>
    <property type="evidence" value="ECO:0007669"/>
    <property type="project" value="UniProtKB-UniRule"/>
</dbReference>
<keyword evidence="3 6" id="KW-0067">ATP-binding</keyword>
<comment type="function">
    <text evidence="6">Required for chromosome condensation and partitioning.</text>
</comment>
<evidence type="ECO:0000256" key="1">
    <source>
        <dbReference type="ARBA" id="ARBA00022490"/>
    </source>
</evidence>
<accession>A5EVD4</accession>
<keyword evidence="1 6" id="KW-0963">Cytoplasm</keyword>
<keyword evidence="4 6" id="KW-0175">Coiled coil</keyword>
<feature type="binding site" evidence="6">
    <location>
        <begin position="32"/>
        <end position="39"/>
    </location>
    <ligand>
        <name>ATP</name>
        <dbReference type="ChEBI" id="CHEBI:30616"/>
    </ligand>
</feature>
<keyword evidence="5 6" id="KW-0238">DNA-binding</keyword>
<gene>
    <name evidence="6" type="primary">smc</name>
    <name evidence="8" type="ordered locus">DNO_0609</name>
</gene>
<organism evidence="8 9">
    <name type="scientific">Dichelobacter nodosus (strain VCS1703A)</name>
    <dbReference type="NCBI Taxonomy" id="246195"/>
    <lineage>
        <taxon>Bacteria</taxon>
        <taxon>Pseudomonadati</taxon>
        <taxon>Pseudomonadota</taxon>
        <taxon>Gammaproteobacteria</taxon>
        <taxon>Cardiobacteriales</taxon>
        <taxon>Cardiobacteriaceae</taxon>
        <taxon>Dichelobacter</taxon>
    </lineage>
</organism>
<comment type="domain">
    <text evidence="6">Contains large globular domains required for ATP hydrolysis at each terminus and a third globular domain forming a flexible hinge near the middle of the molecule. These domains are separated by coiled-coil structures.</text>
</comment>
<evidence type="ECO:0000256" key="4">
    <source>
        <dbReference type="ARBA" id="ARBA00023054"/>
    </source>
</evidence>
<dbReference type="Gene3D" id="3.40.50.300">
    <property type="entry name" value="P-loop containing nucleotide triphosphate hydrolases"/>
    <property type="match status" value="2"/>
</dbReference>
<dbReference type="InterPro" id="IPR024704">
    <property type="entry name" value="SMC"/>
</dbReference>
<feature type="coiled-coil region" evidence="6">
    <location>
        <begin position="191"/>
        <end position="271"/>
    </location>
</feature>
<dbReference type="InterPro" id="IPR003395">
    <property type="entry name" value="RecF/RecN/SMC_N"/>
</dbReference>
<evidence type="ECO:0000256" key="6">
    <source>
        <dbReference type="HAMAP-Rule" id="MF_01894"/>
    </source>
</evidence>
<dbReference type="EMBL" id="CP000513">
    <property type="protein sequence ID" value="ABQ14224.1"/>
    <property type="molecule type" value="Genomic_DNA"/>
</dbReference>
<dbReference type="GO" id="GO:0030261">
    <property type="term" value="P:chromosome condensation"/>
    <property type="evidence" value="ECO:0007669"/>
    <property type="project" value="InterPro"/>
</dbReference>
<dbReference type="PIRSF" id="PIRSF005719">
    <property type="entry name" value="SMC"/>
    <property type="match status" value="1"/>
</dbReference>
<evidence type="ECO:0000259" key="7">
    <source>
        <dbReference type="Pfam" id="PF02463"/>
    </source>
</evidence>
<sequence length="1127" mass="127440">MKLTAIELIGFKSFADRALFPVDAPITGIIGPNGCGKSNIVDAVRWVLGESAAKQLRGQMLTDVIFGGSKLRRASGLASVSLHFDNHDHSAGGAFADYHEIVIQRKVSSDGVSEYSINRQRCRRKDIVALLKGSGVGARSYALIEQGMISRIIEAKPEELRVYLEEAAGVGIYKLKRKETERRMQQVHDHLLLHDERLQQLKKQRDRLADEAEIAQQYQQHQQQYAQEQRQLLSWQLHETERSLIAAQNDQQQQEQALETALKTHEEAQKTCAEAASAVERAQLLEKQAQQRYQELGHLHQQAEMRSAREKSEWQHVQQRLAELNQRQQRLAAENADDTAQYQQKKIALETIINESQQCGIHITQLETALTAAREYMEQQRAALRQGQMLCQQQKDNVAHCLSRYEEAKTHWQRLEQRLQTQNAPDEALQATVDVLEETRAAVEMKEFQLEEALSVEMQAQKSAAEAQQILQQQQQALMDAERALDGLKARAETLQQWLPEPRVANQSEKALYETLVIEEKWQSALERYLHPALTAATHNCGIEAAWLGAGAPPKQWQSIIESSYSLQALLGHLQPLALPDSAVDFSTLQEGYYLTLSGSLVGRDCYLPSRAQEHHGLLARYQQLSQLETELQQQQIALTALKQKQHRAQIAAEECQQKYQNAQQLVRHCQRELDEKKHALQLQQQAQTHQQQLHAQQCHARKQLEEDIVEAKNRFMECERDYQHARAQVLPNVAALTDSYQKSEAAFSHGNAELKKTQALQQKYQQERSALQAFLDSYEKQQQRLHFDQCEVETQQEECRARYEQLSAQLTAADAALAEQKWALEEHGVLYQEAQIAAETAQKQWQINKDRLNEASHQAHLLQERLNSRQQYQETLLTRRQEKLAALAENEWSALVFADDAALDETALTRHLRQIKQKIDDLGAVNAAAIAHFAEIDAEFQQLTAQCQDLQQSLALLEEAIAALDKETQARLRETFTAVNQYFGVLFPVLFQGGEGSLTWVGTDLLTAGIALTVRPAGKKVRNISMLSGGEKALTAVALVFALFKLNPAPFCLLDEIDAPLDEANVMRLTALLREMAANTQFIVITHHKRTMQACDHLIGVTMSEPGVSRLVAVKVAESNESAKIP</sequence>
<dbReference type="HAMAP" id="MF_01894">
    <property type="entry name" value="Smc_prok"/>
    <property type="match status" value="1"/>
</dbReference>
<dbReference type="SUPFAM" id="SSF52540">
    <property type="entry name" value="P-loop containing nucleoside triphosphate hydrolases"/>
    <property type="match status" value="1"/>
</dbReference>
<name>A5EVD4_DICNV</name>
<dbReference type="InterPro" id="IPR027417">
    <property type="entry name" value="P-loop_NTPase"/>
</dbReference>
<dbReference type="GO" id="GO:0006260">
    <property type="term" value="P:DNA replication"/>
    <property type="evidence" value="ECO:0007669"/>
    <property type="project" value="UniProtKB-UniRule"/>
</dbReference>
<comment type="subunit">
    <text evidence="6">Homodimer.</text>
</comment>
<dbReference type="InterPro" id="IPR011890">
    <property type="entry name" value="SMC_prok"/>
</dbReference>
<evidence type="ECO:0000256" key="3">
    <source>
        <dbReference type="ARBA" id="ARBA00022840"/>
    </source>
</evidence>
<feature type="coiled-coil region" evidence="6">
    <location>
        <begin position="464"/>
        <end position="491"/>
    </location>
</feature>
<dbReference type="RefSeq" id="WP_012030943.1">
    <property type="nucleotide sequence ID" value="NC_009446.1"/>
</dbReference>
<keyword evidence="2 6" id="KW-0547">Nucleotide-binding</keyword>
<dbReference type="STRING" id="246195.DNO_0609"/>
<dbReference type="OrthoDB" id="9808768at2"/>
<evidence type="ECO:0000313" key="9">
    <source>
        <dbReference type="Proteomes" id="UP000000248"/>
    </source>
</evidence>
<feature type="coiled-coil region" evidence="6">
    <location>
        <begin position="314"/>
        <end position="341"/>
    </location>
</feature>
<comment type="subcellular location">
    <subcellularLocation>
        <location evidence="6">Cytoplasm</location>
    </subcellularLocation>
</comment>
<reference evidence="8 9" key="1">
    <citation type="journal article" date="2007" name="Nat. Biotechnol.">
        <title>Genome sequence and identification of candidate vaccine antigens from the animal pathogen Dichelobacter nodosus.</title>
        <authorList>
            <person name="Myers G.S."/>
            <person name="Parker D."/>
            <person name="Al-Hasani K."/>
            <person name="Kennan R.M."/>
            <person name="Seemann T."/>
            <person name="Ren Q."/>
            <person name="Badger J.H."/>
            <person name="Selengut J.D."/>
            <person name="Deboy R.T."/>
            <person name="Tettelin H."/>
            <person name="Boyce J.D."/>
            <person name="McCarl V.P."/>
            <person name="Han X."/>
            <person name="Nelson W.C."/>
            <person name="Madupu R."/>
            <person name="Mohamoud Y."/>
            <person name="Holley T."/>
            <person name="Fedorova N."/>
            <person name="Khouri H."/>
            <person name="Bottomley S.P."/>
            <person name="Whittington R.J."/>
            <person name="Adler B."/>
            <person name="Songer J.G."/>
            <person name="Rood J.I."/>
            <person name="Paulsen I.T."/>
        </authorList>
    </citation>
    <scope>NUCLEOTIDE SEQUENCE [LARGE SCALE GENOMIC DNA]</scope>
    <source>
        <strain evidence="8 9">VCS1703A</strain>
    </source>
</reference>
<evidence type="ECO:0000256" key="5">
    <source>
        <dbReference type="ARBA" id="ARBA00023125"/>
    </source>
</evidence>
<dbReference type="GO" id="GO:0016887">
    <property type="term" value="F:ATP hydrolysis activity"/>
    <property type="evidence" value="ECO:0007669"/>
    <property type="project" value="InterPro"/>
</dbReference>
<evidence type="ECO:0000313" key="8">
    <source>
        <dbReference type="EMBL" id="ABQ14224.1"/>
    </source>
</evidence>
<dbReference type="AlphaFoldDB" id="A5EVD4"/>
<keyword evidence="9" id="KW-1185">Reference proteome</keyword>
<dbReference type="GO" id="GO:0005737">
    <property type="term" value="C:cytoplasm"/>
    <property type="evidence" value="ECO:0007669"/>
    <property type="project" value="UniProtKB-SubCell"/>
</dbReference>
<comment type="similarity">
    <text evidence="6">Belongs to the SMC family.</text>
</comment>
<dbReference type="GO" id="GO:0007059">
    <property type="term" value="P:chromosome segregation"/>
    <property type="evidence" value="ECO:0007669"/>
    <property type="project" value="UniProtKB-UniRule"/>
</dbReference>
<dbReference type="Pfam" id="PF02463">
    <property type="entry name" value="SMC_N"/>
    <property type="match status" value="1"/>
</dbReference>
<proteinExistence type="inferred from homology"/>
<evidence type="ECO:0000256" key="2">
    <source>
        <dbReference type="ARBA" id="ARBA00022741"/>
    </source>
</evidence>
<dbReference type="KEGG" id="dno:DNO_0609"/>
<protein>
    <recommendedName>
        <fullName evidence="6">Chromosome partition protein Smc</fullName>
    </recommendedName>
</protein>
<feature type="coiled-coil region" evidence="6">
    <location>
        <begin position="762"/>
        <end position="799"/>
    </location>
</feature>
<dbReference type="HOGENOM" id="CLU_001042_2_2_6"/>
<feature type="coiled-coil region" evidence="6">
    <location>
        <begin position="934"/>
        <end position="968"/>
    </location>
</feature>
<feature type="domain" description="RecF/RecN/SMC N-terminal" evidence="7">
    <location>
        <begin position="3"/>
        <end position="1110"/>
    </location>
</feature>
<dbReference type="PANTHER" id="PTHR43977">
    <property type="entry name" value="STRUCTURAL MAINTENANCE OF CHROMOSOMES PROTEIN 3"/>
    <property type="match status" value="1"/>
</dbReference>
<dbReference type="Proteomes" id="UP000000248">
    <property type="component" value="Chromosome"/>
</dbReference>
<dbReference type="CDD" id="cd03278">
    <property type="entry name" value="ABC_SMC_barmotin"/>
    <property type="match status" value="1"/>
</dbReference>